<dbReference type="Proteomes" id="UP000199735">
    <property type="component" value="Unassembled WGS sequence"/>
</dbReference>
<evidence type="ECO:0000256" key="2">
    <source>
        <dbReference type="ARBA" id="ARBA00005709"/>
    </source>
</evidence>
<reference evidence="6 7" key="1">
    <citation type="submission" date="2016-10" db="EMBL/GenBank/DDBJ databases">
        <authorList>
            <person name="Varghese N."/>
            <person name="Submissions S."/>
        </authorList>
    </citation>
    <scope>NUCLEOTIDE SEQUENCE [LARGE SCALE GENOMIC DNA]</scope>
    <source>
        <strain evidence="6 7">DSM 21619</strain>
    </source>
</reference>
<dbReference type="InterPro" id="IPR001029">
    <property type="entry name" value="Flagellin_N"/>
</dbReference>
<comment type="caution">
    <text evidence="6">The sequence shown here is derived from an EMBL/GenBank/DDBJ whole genome shotgun (WGS) entry which is preliminary data.</text>
</comment>
<dbReference type="AlphaFoldDB" id="A0AAX2EF38"/>
<keyword evidence="6" id="KW-0966">Cell projection</keyword>
<sequence length="294" mass="32347">MRITQSMMSNSMLRNLSNSYSDLNKYSEQLSSGKKITKPSDDPVVATKGMGYRTEVRDVAQYKRNLSEAQSWIDNSDSAMSNATSALQRLRELAVQASNGTYEEGQRANIAEEVDQLKEQLATIANTQVNEKYIFNGSATNTAPVTINEDGSTTVDFNSNAVNLTLSKGVDVKINVDGGAVFGNKLFDDLNNFSAALRSDGSDEDLDQYIGLIDENINNLVNERADIGARMNRMDLVESRLGDQELSATELMSNNEDAEMEEVIMNLTSQEAVHRAAMSAGARIIQPTLMDFLR</sequence>
<keyword evidence="6" id="KW-0969">Cilium</keyword>
<dbReference type="PANTHER" id="PTHR42792:SF1">
    <property type="entry name" value="FLAGELLAR HOOK-ASSOCIATED PROTEIN 3"/>
    <property type="match status" value="1"/>
</dbReference>
<keyword evidence="6" id="KW-0282">Flagellum</keyword>
<dbReference type="Pfam" id="PF00669">
    <property type="entry name" value="Flagellin_N"/>
    <property type="match status" value="1"/>
</dbReference>
<dbReference type="GO" id="GO:0071973">
    <property type="term" value="P:bacterial-type flagellum-dependent cell motility"/>
    <property type="evidence" value="ECO:0007669"/>
    <property type="project" value="InterPro"/>
</dbReference>
<dbReference type="RefSeq" id="WP_093880420.1">
    <property type="nucleotide sequence ID" value="NZ_FOCD01000002.1"/>
</dbReference>
<evidence type="ECO:0000256" key="3">
    <source>
        <dbReference type="ARBA" id="ARBA00023143"/>
    </source>
</evidence>
<evidence type="ECO:0000259" key="5">
    <source>
        <dbReference type="Pfam" id="PF00700"/>
    </source>
</evidence>
<dbReference type="GO" id="GO:0005198">
    <property type="term" value="F:structural molecule activity"/>
    <property type="evidence" value="ECO:0007669"/>
    <property type="project" value="InterPro"/>
</dbReference>
<dbReference type="EMBL" id="FOCD01000002">
    <property type="protein sequence ID" value="SEN24073.1"/>
    <property type="molecule type" value="Genomic_DNA"/>
</dbReference>
<comment type="subcellular location">
    <subcellularLocation>
        <location evidence="1">Bacterial flagellum</location>
    </subcellularLocation>
</comment>
<accession>A0AAX2EF38</accession>
<comment type="similarity">
    <text evidence="2">Belongs to the bacterial flagellin family.</text>
</comment>
<keyword evidence="3" id="KW-0975">Bacterial flagellum</keyword>
<dbReference type="PANTHER" id="PTHR42792">
    <property type="entry name" value="FLAGELLIN"/>
    <property type="match status" value="1"/>
</dbReference>
<dbReference type="GO" id="GO:0009424">
    <property type="term" value="C:bacterial-type flagellum hook"/>
    <property type="evidence" value="ECO:0007669"/>
    <property type="project" value="InterPro"/>
</dbReference>
<evidence type="ECO:0000256" key="1">
    <source>
        <dbReference type="ARBA" id="ARBA00004365"/>
    </source>
</evidence>
<feature type="domain" description="Flagellin C-terminal" evidence="5">
    <location>
        <begin position="210"/>
        <end position="287"/>
    </location>
</feature>
<evidence type="ECO:0000259" key="4">
    <source>
        <dbReference type="Pfam" id="PF00669"/>
    </source>
</evidence>
<dbReference type="InterPro" id="IPR046358">
    <property type="entry name" value="Flagellin_C"/>
</dbReference>
<dbReference type="Gene3D" id="1.20.1330.10">
    <property type="entry name" value="f41 fragment of flagellin, N-terminal domain"/>
    <property type="match status" value="1"/>
</dbReference>
<dbReference type="InterPro" id="IPR013384">
    <property type="entry name" value="Flagell_FlgL"/>
</dbReference>
<dbReference type="Pfam" id="PF00700">
    <property type="entry name" value="Flagellin_C"/>
    <property type="match status" value="1"/>
</dbReference>
<dbReference type="NCBIfam" id="TIGR02550">
    <property type="entry name" value="flagell_flgL"/>
    <property type="match status" value="1"/>
</dbReference>
<evidence type="ECO:0000313" key="7">
    <source>
        <dbReference type="Proteomes" id="UP000199735"/>
    </source>
</evidence>
<dbReference type="SUPFAM" id="SSF64518">
    <property type="entry name" value="Phase 1 flagellin"/>
    <property type="match status" value="1"/>
</dbReference>
<proteinExistence type="inferred from homology"/>
<organism evidence="6 7">
    <name type="scientific">Terribacillus saccharophilus</name>
    <dbReference type="NCBI Taxonomy" id="361277"/>
    <lineage>
        <taxon>Bacteria</taxon>
        <taxon>Bacillati</taxon>
        <taxon>Bacillota</taxon>
        <taxon>Bacilli</taxon>
        <taxon>Bacillales</taxon>
        <taxon>Bacillaceae</taxon>
        <taxon>Terribacillus</taxon>
    </lineage>
</organism>
<protein>
    <submittedName>
        <fullName evidence="6">Flagellar hook-associated protein 3 FlgL</fullName>
    </submittedName>
</protein>
<gene>
    <name evidence="6" type="ORF">SAMN04489762_1776</name>
</gene>
<feature type="domain" description="Flagellin N-terminal" evidence="4">
    <location>
        <begin position="4"/>
        <end position="140"/>
    </location>
</feature>
<dbReference type="InterPro" id="IPR001492">
    <property type="entry name" value="Flagellin"/>
</dbReference>
<evidence type="ECO:0000313" key="6">
    <source>
        <dbReference type="EMBL" id="SEN24073.1"/>
    </source>
</evidence>
<name>A0AAX2EF38_9BACI</name>